<sequence>RYFGHIKKTRRGEKTIMKGGDRQRGAEEDHEEDRFQDVADHFSMTATEVGHIDSGWG</sequence>
<proteinExistence type="predicted"/>
<dbReference type="EMBL" id="HACG01019677">
    <property type="protein sequence ID" value="CEK66542.1"/>
    <property type="molecule type" value="Transcribed_RNA"/>
</dbReference>
<dbReference type="AlphaFoldDB" id="A0A0B6ZDN6"/>
<feature type="non-terminal residue" evidence="2">
    <location>
        <position position="1"/>
    </location>
</feature>
<protein>
    <submittedName>
        <fullName evidence="2">Uncharacterized protein</fullName>
    </submittedName>
</protein>
<accession>A0A0B6ZDN6</accession>
<feature type="compositionally biased region" description="Basic residues" evidence="1">
    <location>
        <begin position="1"/>
        <end position="11"/>
    </location>
</feature>
<evidence type="ECO:0000256" key="1">
    <source>
        <dbReference type="SAM" id="MobiDB-lite"/>
    </source>
</evidence>
<evidence type="ECO:0000313" key="2">
    <source>
        <dbReference type="EMBL" id="CEK66542.1"/>
    </source>
</evidence>
<gene>
    <name evidence="2" type="primary">ORF59271</name>
</gene>
<name>A0A0B6ZDN6_9EUPU</name>
<feature type="compositionally biased region" description="Basic and acidic residues" evidence="1">
    <location>
        <begin position="12"/>
        <end position="30"/>
    </location>
</feature>
<reference evidence="2" key="1">
    <citation type="submission" date="2014-12" db="EMBL/GenBank/DDBJ databases">
        <title>Insight into the proteome of Arion vulgaris.</title>
        <authorList>
            <person name="Aradska J."/>
            <person name="Bulat T."/>
            <person name="Smidak R."/>
            <person name="Sarate P."/>
            <person name="Gangsoo J."/>
            <person name="Sialana F."/>
            <person name="Bilban M."/>
            <person name="Lubec G."/>
        </authorList>
    </citation>
    <scope>NUCLEOTIDE SEQUENCE</scope>
    <source>
        <tissue evidence="2">Skin</tissue>
    </source>
</reference>
<feature type="region of interest" description="Disordered" evidence="1">
    <location>
        <begin position="1"/>
        <end position="30"/>
    </location>
</feature>
<organism evidence="2">
    <name type="scientific">Arion vulgaris</name>
    <dbReference type="NCBI Taxonomy" id="1028688"/>
    <lineage>
        <taxon>Eukaryota</taxon>
        <taxon>Metazoa</taxon>
        <taxon>Spiralia</taxon>
        <taxon>Lophotrochozoa</taxon>
        <taxon>Mollusca</taxon>
        <taxon>Gastropoda</taxon>
        <taxon>Heterobranchia</taxon>
        <taxon>Euthyneura</taxon>
        <taxon>Panpulmonata</taxon>
        <taxon>Eupulmonata</taxon>
        <taxon>Stylommatophora</taxon>
        <taxon>Helicina</taxon>
        <taxon>Arionoidea</taxon>
        <taxon>Arionidae</taxon>
        <taxon>Arion</taxon>
    </lineage>
</organism>